<dbReference type="STRING" id="307507.A0A2V0NYZ8"/>
<comment type="caution">
    <text evidence="2">The sequence shown here is derived from an EMBL/GenBank/DDBJ whole genome shotgun (WGS) entry which is preliminary data.</text>
</comment>
<dbReference type="EMBL" id="BDRX01000028">
    <property type="protein sequence ID" value="GBF91902.1"/>
    <property type="molecule type" value="Genomic_DNA"/>
</dbReference>
<dbReference type="InParanoid" id="A0A2V0NYZ8"/>
<gene>
    <name evidence="2" type="ORF">Rsub_04626</name>
</gene>
<keyword evidence="3" id="KW-1185">Reference proteome</keyword>
<dbReference type="Proteomes" id="UP000247498">
    <property type="component" value="Unassembled WGS sequence"/>
</dbReference>
<dbReference type="GO" id="GO:0003824">
    <property type="term" value="F:catalytic activity"/>
    <property type="evidence" value="ECO:0007669"/>
    <property type="project" value="InterPro"/>
</dbReference>
<feature type="domain" description="Endonuclease/exonuclease/phosphatase" evidence="1">
    <location>
        <begin position="28"/>
        <end position="116"/>
    </location>
</feature>
<dbReference type="InterPro" id="IPR036691">
    <property type="entry name" value="Endo/exonu/phosph_ase_sf"/>
</dbReference>
<dbReference type="InterPro" id="IPR005135">
    <property type="entry name" value="Endo/exonuclease/phosphatase"/>
</dbReference>
<evidence type="ECO:0000313" key="2">
    <source>
        <dbReference type="EMBL" id="GBF91902.1"/>
    </source>
</evidence>
<evidence type="ECO:0000259" key="1">
    <source>
        <dbReference type="Pfam" id="PF03372"/>
    </source>
</evidence>
<feature type="non-terminal residue" evidence="2">
    <location>
        <position position="263"/>
    </location>
</feature>
<sequence>MPPPAAAAAAGGGGLGGARPALRGVFVNVRGLAAAAARARLFRALARERVDVAVLAETHCRDDAAANTWLRQGGWTGDARWAHGSAASRGVGVLLSSHLQATQISVDFSDDDGRVLRVGWRDAAARPWAAVAVYAPNDDAGQRRLFGPSGPLRAALASGSAAARVLLSAAAAGAARFTHPSSCGTARRLDRVYISAALLPMVRQCRHLPLGSWPGDHCAVLFALGEPRAPAAAAGAARFTHPSSCGTARRLDRVYVSAALLPM</sequence>
<dbReference type="Gene3D" id="3.60.10.10">
    <property type="entry name" value="Endonuclease/exonuclease/phosphatase"/>
    <property type="match status" value="1"/>
</dbReference>
<organism evidence="2 3">
    <name type="scientific">Raphidocelis subcapitata</name>
    <dbReference type="NCBI Taxonomy" id="307507"/>
    <lineage>
        <taxon>Eukaryota</taxon>
        <taxon>Viridiplantae</taxon>
        <taxon>Chlorophyta</taxon>
        <taxon>core chlorophytes</taxon>
        <taxon>Chlorophyceae</taxon>
        <taxon>CS clade</taxon>
        <taxon>Sphaeropleales</taxon>
        <taxon>Selenastraceae</taxon>
        <taxon>Raphidocelis</taxon>
    </lineage>
</organism>
<evidence type="ECO:0000313" key="3">
    <source>
        <dbReference type="Proteomes" id="UP000247498"/>
    </source>
</evidence>
<dbReference type="AlphaFoldDB" id="A0A2V0NYZ8"/>
<proteinExistence type="predicted"/>
<dbReference type="SUPFAM" id="SSF56219">
    <property type="entry name" value="DNase I-like"/>
    <property type="match status" value="1"/>
</dbReference>
<dbReference type="Pfam" id="PF03372">
    <property type="entry name" value="Exo_endo_phos"/>
    <property type="match status" value="1"/>
</dbReference>
<accession>A0A2V0NYZ8</accession>
<name>A0A2V0NYZ8_9CHLO</name>
<reference evidence="2 3" key="1">
    <citation type="journal article" date="2018" name="Sci. Rep.">
        <title>Raphidocelis subcapitata (=Pseudokirchneriella subcapitata) provides an insight into genome evolution and environmental adaptations in the Sphaeropleales.</title>
        <authorList>
            <person name="Suzuki S."/>
            <person name="Yamaguchi H."/>
            <person name="Nakajima N."/>
            <person name="Kawachi M."/>
        </authorList>
    </citation>
    <scope>NUCLEOTIDE SEQUENCE [LARGE SCALE GENOMIC DNA]</scope>
    <source>
        <strain evidence="2 3">NIES-35</strain>
    </source>
</reference>
<protein>
    <recommendedName>
        <fullName evidence="1">Endonuclease/exonuclease/phosphatase domain-containing protein</fullName>
    </recommendedName>
</protein>